<organism evidence="2 3">
    <name type="scientific">Actinomycetospora rhizophila</name>
    <dbReference type="NCBI Taxonomy" id="1416876"/>
    <lineage>
        <taxon>Bacteria</taxon>
        <taxon>Bacillati</taxon>
        <taxon>Actinomycetota</taxon>
        <taxon>Actinomycetes</taxon>
        <taxon>Pseudonocardiales</taxon>
        <taxon>Pseudonocardiaceae</taxon>
        <taxon>Actinomycetospora</taxon>
    </lineage>
</organism>
<sequence length="61" mass="6515">MPSPSGGGFNILQSLRAGQQRAQAEAQQYTQQQTASPAGASVDQTERTVALDSRGARRARR</sequence>
<dbReference type="Proteomes" id="UP001596175">
    <property type="component" value="Unassembled WGS sequence"/>
</dbReference>
<accession>A0ABV9ZLU4</accession>
<feature type="region of interest" description="Disordered" evidence="1">
    <location>
        <begin position="17"/>
        <end position="61"/>
    </location>
</feature>
<evidence type="ECO:0000313" key="3">
    <source>
        <dbReference type="Proteomes" id="UP001596175"/>
    </source>
</evidence>
<comment type="caution">
    <text evidence="2">The sequence shown here is derived from an EMBL/GenBank/DDBJ whole genome shotgun (WGS) entry which is preliminary data.</text>
</comment>
<name>A0ABV9ZLU4_9PSEU</name>
<reference evidence="3" key="1">
    <citation type="journal article" date="2019" name="Int. J. Syst. Evol. Microbiol.">
        <title>The Global Catalogue of Microorganisms (GCM) 10K type strain sequencing project: providing services to taxonomists for standard genome sequencing and annotation.</title>
        <authorList>
            <consortium name="The Broad Institute Genomics Platform"/>
            <consortium name="The Broad Institute Genome Sequencing Center for Infectious Disease"/>
            <person name="Wu L."/>
            <person name="Ma J."/>
        </authorList>
    </citation>
    <scope>NUCLEOTIDE SEQUENCE [LARGE SCALE GENOMIC DNA]</scope>
    <source>
        <strain evidence="3">XZYJ18</strain>
    </source>
</reference>
<evidence type="ECO:0000256" key="1">
    <source>
        <dbReference type="SAM" id="MobiDB-lite"/>
    </source>
</evidence>
<keyword evidence="3" id="KW-1185">Reference proteome</keyword>
<dbReference type="EMBL" id="JBHSKG010000024">
    <property type="protein sequence ID" value="MFC5142448.1"/>
    <property type="molecule type" value="Genomic_DNA"/>
</dbReference>
<feature type="compositionally biased region" description="Low complexity" evidence="1">
    <location>
        <begin position="17"/>
        <end position="35"/>
    </location>
</feature>
<gene>
    <name evidence="2" type="ORF">ACFPK1_29775</name>
</gene>
<evidence type="ECO:0000313" key="2">
    <source>
        <dbReference type="EMBL" id="MFC5142448.1"/>
    </source>
</evidence>
<dbReference type="RefSeq" id="WP_378024567.1">
    <property type="nucleotide sequence ID" value="NZ_JBHSKG010000024.1"/>
</dbReference>
<protein>
    <submittedName>
        <fullName evidence="2">Uncharacterized protein</fullName>
    </submittedName>
</protein>
<proteinExistence type="predicted"/>